<comment type="similarity">
    <text evidence="3">Belongs to the bZIP family. ATF subfamily.</text>
</comment>
<evidence type="ECO:0000256" key="8">
    <source>
        <dbReference type="ARBA" id="ARBA00023125"/>
    </source>
</evidence>
<keyword evidence="7" id="KW-0805">Transcription regulation</keyword>
<evidence type="ECO:0000256" key="1">
    <source>
        <dbReference type="ARBA" id="ARBA00004123"/>
    </source>
</evidence>
<keyword evidence="9" id="KW-0472">Membrane</keyword>
<sequence length="598" mass="65461">MSSDLTLDFENHRQYPAMDSEAGIISIDQEGEWDLSLFDELEKLGDELRDADELLEALDNAGYVNGEVSVDSLSPAHTLSSVPSPASVEALSPCSLQDEALSPQSQPSPLSVCSESSGFSEISSPPRKAAKRTNQVVRAKPVQPVKKPIQIGPKVSIQPKPLITAVPLAQAAAPMQAKTIIIQPLQTTVLPVVKPAPVNIKPAPPAGHPLLLSQPSQLLQIQTPQAISGSVVTMPALSQDWSVPVAAPPVVSGTLLTPSSEDDSKLSQRQQRMIKNRESASLSRKKKKEYLLSLEARLKVALSENEVLKSENGNLKKQLEGVLILPHLLFQGGPGSSLEVASTQHSGRHLLGFSPEAEIERLMGPDALGSRPSEMGDRSEDKALMVVKDPIFVRPSPPCQPSVNRTKCIELAHELRGWVHRHEVQQTKSRRENNSNHKPTRTILKTGNKEDEGSQIVTVQYTETTAEKSPGSELQVYYAPRHTYTDFFDELNRRGDTFYVVSFRRDHLLLPATSHNKGSPPKMSVVLPAMNINDSIIRDKDFEVMMQIDCVVTDTRILHIRSSSIPPLLRVNRSDTFYQNSPAENKVTPPVGVLMGSA</sequence>
<evidence type="ECO:0000313" key="17">
    <source>
        <dbReference type="Proteomes" id="UP000264840"/>
    </source>
</evidence>
<evidence type="ECO:0000256" key="9">
    <source>
        <dbReference type="ARBA" id="ARBA00023136"/>
    </source>
</evidence>
<reference evidence="16" key="1">
    <citation type="submission" date="2025-08" db="UniProtKB">
        <authorList>
            <consortium name="Ensembl"/>
        </authorList>
    </citation>
    <scope>IDENTIFICATION</scope>
</reference>
<dbReference type="SMART" id="SM00338">
    <property type="entry name" value="BRLZ"/>
    <property type="match status" value="1"/>
</dbReference>
<keyword evidence="17" id="KW-1185">Reference proteome</keyword>
<keyword evidence="8" id="KW-0238">DNA-binding</keyword>
<proteinExistence type="inferred from homology"/>
<feature type="region of interest" description="Disordered" evidence="14">
    <location>
        <begin position="98"/>
        <end position="139"/>
    </location>
</feature>
<dbReference type="InterPro" id="IPR046347">
    <property type="entry name" value="bZIP_sf"/>
</dbReference>
<feature type="domain" description="BZIP" evidence="15">
    <location>
        <begin position="266"/>
        <end position="320"/>
    </location>
</feature>
<dbReference type="InterPro" id="IPR051882">
    <property type="entry name" value="ATF_bZIP_TF"/>
</dbReference>
<name>A0A3Q2V670_HAPBU</name>
<dbReference type="Pfam" id="PF00170">
    <property type="entry name" value="bZIP_1"/>
    <property type="match status" value="1"/>
</dbReference>
<dbReference type="SUPFAM" id="SSF57959">
    <property type="entry name" value="Leucine zipper domain"/>
    <property type="match status" value="1"/>
</dbReference>
<dbReference type="GO" id="GO:0005634">
    <property type="term" value="C:nucleus"/>
    <property type="evidence" value="ECO:0007669"/>
    <property type="project" value="UniProtKB-SubCell"/>
</dbReference>
<keyword evidence="11" id="KW-0834">Unfolded protein response</keyword>
<evidence type="ECO:0000256" key="12">
    <source>
        <dbReference type="ARBA" id="ARBA00023242"/>
    </source>
</evidence>
<evidence type="ECO:0000256" key="13">
    <source>
        <dbReference type="SAM" id="Coils"/>
    </source>
</evidence>
<dbReference type="GO" id="GO:0000981">
    <property type="term" value="F:DNA-binding transcription factor activity, RNA polymerase II-specific"/>
    <property type="evidence" value="ECO:0007669"/>
    <property type="project" value="TreeGrafter"/>
</dbReference>
<dbReference type="InterPro" id="IPR004827">
    <property type="entry name" value="bZIP"/>
</dbReference>
<evidence type="ECO:0000256" key="6">
    <source>
        <dbReference type="ARBA" id="ARBA00022989"/>
    </source>
</evidence>
<feature type="region of interest" description="Disordered" evidence="14">
    <location>
        <begin position="423"/>
        <end position="445"/>
    </location>
</feature>
<dbReference type="Proteomes" id="UP000264840">
    <property type="component" value="Unplaced"/>
</dbReference>
<keyword evidence="13" id="KW-0175">Coiled coil</keyword>
<dbReference type="Ensembl" id="ENSHBUT00000005931.1">
    <property type="protein sequence ID" value="ENSHBUP00000006070.1"/>
    <property type="gene ID" value="ENSHBUG00000007506.1"/>
</dbReference>
<feature type="coiled-coil region" evidence="13">
    <location>
        <begin position="291"/>
        <end position="318"/>
    </location>
</feature>
<dbReference type="Gene3D" id="1.20.5.170">
    <property type="match status" value="1"/>
</dbReference>
<evidence type="ECO:0000256" key="7">
    <source>
        <dbReference type="ARBA" id="ARBA00023015"/>
    </source>
</evidence>
<dbReference type="PANTHER" id="PTHR46164:SF1">
    <property type="entry name" value="CYCLIC AMP-DEPENDENT TRANSCRIPTION FACTOR ATF-6 ALPHA"/>
    <property type="match status" value="1"/>
</dbReference>
<dbReference type="AlphaFoldDB" id="A0A3Q2V670"/>
<keyword evidence="10" id="KW-0804">Transcription</keyword>
<protein>
    <submittedName>
        <fullName evidence="16">Activating transcription factor 6</fullName>
    </submittedName>
</protein>
<comment type="subcellular location">
    <subcellularLocation>
        <location evidence="2">Endoplasmic reticulum membrane</location>
        <topology evidence="2">Single-pass membrane protein</topology>
    </subcellularLocation>
    <subcellularLocation>
        <location evidence="1">Nucleus</location>
    </subcellularLocation>
</comment>
<keyword evidence="6" id="KW-1133">Transmembrane helix</keyword>
<dbReference type="GeneTree" id="ENSGT00940000159221"/>
<dbReference type="GO" id="GO:0000978">
    <property type="term" value="F:RNA polymerase II cis-regulatory region sequence-specific DNA binding"/>
    <property type="evidence" value="ECO:0007669"/>
    <property type="project" value="TreeGrafter"/>
</dbReference>
<keyword evidence="4" id="KW-0812">Transmembrane</keyword>
<evidence type="ECO:0000256" key="3">
    <source>
        <dbReference type="ARBA" id="ARBA00009050"/>
    </source>
</evidence>
<dbReference type="PANTHER" id="PTHR46164">
    <property type="entry name" value="ATF6, ISOFORM C"/>
    <property type="match status" value="1"/>
</dbReference>
<organism evidence="16 17">
    <name type="scientific">Haplochromis burtoni</name>
    <name type="common">Burton's mouthbrooder</name>
    <name type="synonym">Chromis burtoni</name>
    <dbReference type="NCBI Taxonomy" id="8153"/>
    <lineage>
        <taxon>Eukaryota</taxon>
        <taxon>Metazoa</taxon>
        <taxon>Chordata</taxon>
        <taxon>Craniata</taxon>
        <taxon>Vertebrata</taxon>
        <taxon>Euteleostomi</taxon>
        <taxon>Actinopterygii</taxon>
        <taxon>Neopterygii</taxon>
        <taxon>Teleostei</taxon>
        <taxon>Neoteleostei</taxon>
        <taxon>Acanthomorphata</taxon>
        <taxon>Ovalentaria</taxon>
        <taxon>Cichlomorphae</taxon>
        <taxon>Cichliformes</taxon>
        <taxon>Cichlidae</taxon>
        <taxon>African cichlids</taxon>
        <taxon>Pseudocrenilabrinae</taxon>
        <taxon>Haplochromini</taxon>
        <taxon>Haplochromis</taxon>
    </lineage>
</organism>
<reference evidence="16" key="2">
    <citation type="submission" date="2025-09" db="UniProtKB">
        <authorList>
            <consortium name="Ensembl"/>
        </authorList>
    </citation>
    <scope>IDENTIFICATION</scope>
</reference>
<evidence type="ECO:0000256" key="5">
    <source>
        <dbReference type="ARBA" id="ARBA00022824"/>
    </source>
</evidence>
<keyword evidence="5" id="KW-0256">Endoplasmic reticulum</keyword>
<evidence type="ECO:0000259" key="15">
    <source>
        <dbReference type="PROSITE" id="PS50217"/>
    </source>
</evidence>
<dbReference type="FunFam" id="1.20.5.170:FF:000041">
    <property type="entry name" value="Cyclic AMP-dependent transcription factor ATF-6 beta"/>
    <property type="match status" value="1"/>
</dbReference>
<accession>A0A3Q2V670</accession>
<dbReference type="CDD" id="cd14700">
    <property type="entry name" value="bZIP_ATF6"/>
    <property type="match status" value="1"/>
</dbReference>
<evidence type="ECO:0000256" key="10">
    <source>
        <dbReference type="ARBA" id="ARBA00023163"/>
    </source>
</evidence>
<evidence type="ECO:0000256" key="14">
    <source>
        <dbReference type="SAM" id="MobiDB-lite"/>
    </source>
</evidence>
<keyword evidence="12" id="KW-0539">Nucleus</keyword>
<feature type="compositionally biased region" description="Basic and acidic residues" evidence="14">
    <location>
        <begin position="423"/>
        <end position="435"/>
    </location>
</feature>
<dbReference type="GO" id="GO:0030968">
    <property type="term" value="P:endoplasmic reticulum unfolded protein response"/>
    <property type="evidence" value="ECO:0007669"/>
    <property type="project" value="TreeGrafter"/>
</dbReference>
<evidence type="ECO:0000256" key="11">
    <source>
        <dbReference type="ARBA" id="ARBA00023230"/>
    </source>
</evidence>
<feature type="compositionally biased region" description="Low complexity" evidence="14">
    <location>
        <begin position="101"/>
        <end position="124"/>
    </location>
</feature>
<dbReference type="GO" id="GO:0005789">
    <property type="term" value="C:endoplasmic reticulum membrane"/>
    <property type="evidence" value="ECO:0007669"/>
    <property type="project" value="UniProtKB-SubCell"/>
</dbReference>
<evidence type="ECO:0000256" key="4">
    <source>
        <dbReference type="ARBA" id="ARBA00022692"/>
    </source>
</evidence>
<dbReference type="PROSITE" id="PS50217">
    <property type="entry name" value="BZIP"/>
    <property type="match status" value="1"/>
</dbReference>
<evidence type="ECO:0000313" key="16">
    <source>
        <dbReference type="Ensembl" id="ENSHBUP00000006070.1"/>
    </source>
</evidence>
<evidence type="ECO:0000256" key="2">
    <source>
        <dbReference type="ARBA" id="ARBA00004389"/>
    </source>
</evidence>